<evidence type="ECO:0000313" key="3">
    <source>
        <dbReference type="Proteomes" id="UP000636709"/>
    </source>
</evidence>
<keyword evidence="3" id="KW-1185">Reference proteome</keyword>
<name>A0A835FVU3_9POAL</name>
<gene>
    <name evidence="2" type="ORF">HU200_003979</name>
</gene>
<feature type="compositionally biased region" description="Pro residues" evidence="1">
    <location>
        <begin position="73"/>
        <end position="89"/>
    </location>
</feature>
<protein>
    <submittedName>
        <fullName evidence="2">Uncharacterized protein</fullName>
    </submittedName>
</protein>
<proteinExistence type="predicted"/>
<reference evidence="2" key="1">
    <citation type="submission" date="2020-07" db="EMBL/GenBank/DDBJ databases">
        <title>Genome sequence and genetic diversity analysis of an under-domesticated orphan crop, white fonio (Digitaria exilis).</title>
        <authorList>
            <person name="Bennetzen J.L."/>
            <person name="Chen S."/>
            <person name="Ma X."/>
            <person name="Wang X."/>
            <person name="Yssel A.E.J."/>
            <person name="Chaluvadi S.R."/>
            <person name="Johnson M."/>
            <person name="Gangashetty P."/>
            <person name="Hamidou F."/>
            <person name="Sanogo M.D."/>
            <person name="Zwaenepoel A."/>
            <person name="Wallace J."/>
            <person name="Van De Peer Y."/>
            <person name="Van Deynze A."/>
        </authorList>
    </citation>
    <scope>NUCLEOTIDE SEQUENCE</scope>
    <source>
        <tissue evidence="2">Leaves</tissue>
    </source>
</reference>
<dbReference type="OrthoDB" id="695726at2759"/>
<dbReference type="Proteomes" id="UP000636709">
    <property type="component" value="Unassembled WGS sequence"/>
</dbReference>
<dbReference type="EMBL" id="JACEFO010000253">
    <property type="protein sequence ID" value="KAF8776008.1"/>
    <property type="molecule type" value="Genomic_DNA"/>
</dbReference>
<evidence type="ECO:0000313" key="2">
    <source>
        <dbReference type="EMBL" id="KAF8776008.1"/>
    </source>
</evidence>
<feature type="region of interest" description="Disordered" evidence="1">
    <location>
        <begin position="73"/>
        <end position="100"/>
    </location>
</feature>
<accession>A0A835FVU3</accession>
<evidence type="ECO:0000256" key="1">
    <source>
        <dbReference type="SAM" id="MobiDB-lite"/>
    </source>
</evidence>
<organism evidence="2 3">
    <name type="scientific">Digitaria exilis</name>
    <dbReference type="NCBI Taxonomy" id="1010633"/>
    <lineage>
        <taxon>Eukaryota</taxon>
        <taxon>Viridiplantae</taxon>
        <taxon>Streptophyta</taxon>
        <taxon>Embryophyta</taxon>
        <taxon>Tracheophyta</taxon>
        <taxon>Spermatophyta</taxon>
        <taxon>Magnoliopsida</taxon>
        <taxon>Liliopsida</taxon>
        <taxon>Poales</taxon>
        <taxon>Poaceae</taxon>
        <taxon>PACMAD clade</taxon>
        <taxon>Panicoideae</taxon>
        <taxon>Panicodae</taxon>
        <taxon>Paniceae</taxon>
        <taxon>Anthephorinae</taxon>
        <taxon>Digitaria</taxon>
    </lineage>
</organism>
<feature type="region of interest" description="Disordered" evidence="1">
    <location>
        <begin position="1"/>
        <end position="24"/>
    </location>
</feature>
<dbReference type="AlphaFoldDB" id="A0A835FVU3"/>
<comment type="caution">
    <text evidence="2">The sequence shown here is derived from an EMBL/GenBank/DDBJ whole genome shotgun (WGS) entry which is preliminary data.</text>
</comment>
<sequence length="193" mass="22067">MAGGDLSSRRRSKRLKEASQSEASRMIKLKREWRVLLDRRMADIEAHKKDEEVRHKALVELIKARLVGASPPPPCDPPSLLPVVPPPSAGPSGAKKVVKQRVPQDRIDHMILNLRDPYNDGYPLEKLRRRDQSFRESYAESRAIQEKLFEYRQAIIKQFRQNGYAEDYAEVDAADANAEGYVEVEVEDDAEEN</sequence>